<organism evidence="1 2">
    <name type="scientific">Symbiodinium microadriaticum</name>
    <name type="common">Dinoflagellate</name>
    <name type="synonym">Zooxanthella microadriatica</name>
    <dbReference type="NCBI Taxonomy" id="2951"/>
    <lineage>
        <taxon>Eukaryota</taxon>
        <taxon>Sar</taxon>
        <taxon>Alveolata</taxon>
        <taxon>Dinophyceae</taxon>
        <taxon>Suessiales</taxon>
        <taxon>Symbiodiniaceae</taxon>
        <taxon>Symbiodinium</taxon>
    </lineage>
</organism>
<dbReference type="EMBL" id="LSRX01000425">
    <property type="protein sequence ID" value="OLP97686.1"/>
    <property type="molecule type" value="Genomic_DNA"/>
</dbReference>
<evidence type="ECO:0000313" key="2">
    <source>
        <dbReference type="Proteomes" id="UP000186817"/>
    </source>
</evidence>
<name>A0A1Q9DR93_SYMMI</name>
<comment type="caution">
    <text evidence="1">The sequence shown here is derived from an EMBL/GenBank/DDBJ whole genome shotgun (WGS) entry which is preliminary data.</text>
</comment>
<protein>
    <submittedName>
        <fullName evidence="1">Uncharacterized protein</fullName>
    </submittedName>
</protein>
<dbReference type="Proteomes" id="UP000186817">
    <property type="component" value="Unassembled WGS sequence"/>
</dbReference>
<proteinExistence type="predicted"/>
<dbReference type="OrthoDB" id="10394962at2759"/>
<sequence>MAMMWSDLPDIPQLPQLNFVPEKDALLDSGASHALRKPKDQEEAANAERIEVILAGDERRSLRQNAGGTILSDAPSAQTILPLGALVRELGCSVKWSRKGLTLRHPAYGVLRTQIRGGCPQLAEAEALRLISDLEQKRLERFDGQLCELQAKIEAVEGSSWEEPVCKYLTQGDRKELMVAVSRLEIPDDSVTQAMYSRVRDLSKGKEWEYLKELGLSRAKRRRLMKSNRIAVSTIPLPELEFRSGGTTTTPVLAAVDAAKLEEWRLHLAAGHQPYRKDCATCVASAATGHAHRRVAHKTPCSLSLDIAGPFKKGGKSVDGGLTYFEKDVKYVLVASYRAPLTFFRPSEKPASEDTKLPDEEFDSLGVEGQAVFEEEAEEPRFDGEEEKDEEGFLLSDDEPAKAEMRKIVGPFDEVVARAPRYMSPRRRFARLDFQESQRWYDPDAATALQFPLGYPPPLQDRWEDLVIPSFDEDCLVEHFIPIALYMNRNQDWDEHSDVVFVDQDGELEPTVVARVLRYEGHVSPARNEFWYFQVHNLLEDKEETYFILEEFSTRADTANFPPRPPNLVPPPSPFDGYEPPPRLAMMQEDVDFGEYVLSEGEEHGHSNAGKPQDQESVASWLEADLENLASVSEEVLSKEALKAKVEELSKPVPQGSVILAKALVSRKGSEVLMALQEIVVQLEQYGLFVSKVHTDRAREFLSYKRVRSWLASKGIARSFTSGI</sequence>
<evidence type="ECO:0000313" key="1">
    <source>
        <dbReference type="EMBL" id="OLP97686.1"/>
    </source>
</evidence>
<keyword evidence="2" id="KW-1185">Reference proteome</keyword>
<gene>
    <name evidence="1" type="ORF">AK812_SmicGene19943</name>
</gene>
<reference evidence="1 2" key="1">
    <citation type="submission" date="2016-02" db="EMBL/GenBank/DDBJ databases">
        <title>Genome analysis of coral dinoflagellate symbionts highlights evolutionary adaptations to a symbiotic lifestyle.</title>
        <authorList>
            <person name="Aranda M."/>
            <person name="Li Y."/>
            <person name="Liew Y.J."/>
            <person name="Baumgarten S."/>
            <person name="Simakov O."/>
            <person name="Wilson M."/>
            <person name="Piel J."/>
            <person name="Ashoor H."/>
            <person name="Bougouffa S."/>
            <person name="Bajic V.B."/>
            <person name="Ryu T."/>
            <person name="Ravasi T."/>
            <person name="Bayer T."/>
            <person name="Micklem G."/>
            <person name="Kim H."/>
            <person name="Bhak J."/>
            <person name="Lajeunesse T.C."/>
            <person name="Voolstra C.R."/>
        </authorList>
    </citation>
    <scope>NUCLEOTIDE SEQUENCE [LARGE SCALE GENOMIC DNA]</scope>
    <source>
        <strain evidence="1 2">CCMP2467</strain>
    </source>
</reference>
<dbReference type="AlphaFoldDB" id="A0A1Q9DR93"/>
<accession>A0A1Q9DR93</accession>